<organism evidence="7 8">
    <name type="scientific">Zopfia rhizophila CBS 207.26</name>
    <dbReference type="NCBI Taxonomy" id="1314779"/>
    <lineage>
        <taxon>Eukaryota</taxon>
        <taxon>Fungi</taxon>
        <taxon>Dikarya</taxon>
        <taxon>Ascomycota</taxon>
        <taxon>Pezizomycotina</taxon>
        <taxon>Dothideomycetes</taxon>
        <taxon>Dothideomycetes incertae sedis</taxon>
        <taxon>Zopfiaceae</taxon>
        <taxon>Zopfia</taxon>
    </lineage>
</organism>
<evidence type="ECO:0000256" key="6">
    <source>
        <dbReference type="ARBA" id="ARBA00023242"/>
    </source>
</evidence>
<keyword evidence="1" id="KW-0479">Metal-binding</keyword>
<dbReference type="PANTHER" id="PTHR36206">
    <property type="entry name" value="ASPERCRYPTIN BIOSYNTHESIS CLUSTER-SPECIFIC TRANSCRIPTION REGULATOR ATNN-RELATED"/>
    <property type="match status" value="1"/>
</dbReference>
<protein>
    <recommendedName>
        <fullName evidence="9">Transcription factor domain-containing protein</fullName>
    </recommendedName>
</protein>
<reference evidence="7" key="1">
    <citation type="journal article" date="2020" name="Stud. Mycol.">
        <title>101 Dothideomycetes genomes: a test case for predicting lifestyles and emergence of pathogens.</title>
        <authorList>
            <person name="Haridas S."/>
            <person name="Albert R."/>
            <person name="Binder M."/>
            <person name="Bloem J."/>
            <person name="Labutti K."/>
            <person name="Salamov A."/>
            <person name="Andreopoulos B."/>
            <person name="Baker S."/>
            <person name="Barry K."/>
            <person name="Bills G."/>
            <person name="Bluhm B."/>
            <person name="Cannon C."/>
            <person name="Castanera R."/>
            <person name="Culley D."/>
            <person name="Daum C."/>
            <person name="Ezra D."/>
            <person name="Gonzalez J."/>
            <person name="Henrissat B."/>
            <person name="Kuo A."/>
            <person name="Liang C."/>
            <person name="Lipzen A."/>
            <person name="Lutzoni F."/>
            <person name="Magnuson J."/>
            <person name="Mondo S."/>
            <person name="Nolan M."/>
            <person name="Ohm R."/>
            <person name="Pangilinan J."/>
            <person name="Park H.-J."/>
            <person name="Ramirez L."/>
            <person name="Alfaro M."/>
            <person name="Sun H."/>
            <person name="Tritt A."/>
            <person name="Yoshinaga Y."/>
            <person name="Zwiers L.-H."/>
            <person name="Turgeon B."/>
            <person name="Goodwin S."/>
            <person name="Spatafora J."/>
            <person name="Crous P."/>
            <person name="Grigoriev I."/>
        </authorList>
    </citation>
    <scope>NUCLEOTIDE SEQUENCE</scope>
    <source>
        <strain evidence="7">CBS 207.26</strain>
    </source>
</reference>
<evidence type="ECO:0000256" key="4">
    <source>
        <dbReference type="ARBA" id="ARBA00023125"/>
    </source>
</evidence>
<keyword evidence="8" id="KW-1185">Reference proteome</keyword>
<dbReference type="PANTHER" id="PTHR36206:SF4">
    <property type="entry name" value="HYPOTHETICAL CONSERVED PROTEIN (EUROFUNG)-RELATED"/>
    <property type="match status" value="1"/>
</dbReference>
<dbReference type="Proteomes" id="UP000800200">
    <property type="component" value="Unassembled WGS sequence"/>
</dbReference>
<evidence type="ECO:0000313" key="7">
    <source>
        <dbReference type="EMBL" id="KAF2179899.1"/>
    </source>
</evidence>
<dbReference type="EMBL" id="ML994662">
    <property type="protein sequence ID" value="KAF2179899.1"/>
    <property type="molecule type" value="Genomic_DNA"/>
</dbReference>
<name>A0A6A6DNS5_9PEZI</name>
<evidence type="ECO:0000256" key="5">
    <source>
        <dbReference type="ARBA" id="ARBA00023163"/>
    </source>
</evidence>
<dbReference type="OrthoDB" id="2593732at2759"/>
<gene>
    <name evidence="7" type="ORF">K469DRAFT_594181</name>
</gene>
<keyword evidence="6" id="KW-0539">Nucleus</keyword>
<dbReference type="AlphaFoldDB" id="A0A6A6DNS5"/>
<keyword evidence="5" id="KW-0804">Transcription</keyword>
<keyword evidence="3" id="KW-0805">Transcription regulation</keyword>
<evidence type="ECO:0000313" key="8">
    <source>
        <dbReference type="Proteomes" id="UP000800200"/>
    </source>
</evidence>
<keyword evidence="4" id="KW-0238">DNA-binding</keyword>
<proteinExistence type="predicted"/>
<evidence type="ECO:0000256" key="2">
    <source>
        <dbReference type="ARBA" id="ARBA00022833"/>
    </source>
</evidence>
<accession>A0A6A6DNS5</accession>
<keyword evidence="2" id="KW-0862">Zinc</keyword>
<evidence type="ECO:0000256" key="3">
    <source>
        <dbReference type="ARBA" id="ARBA00023015"/>
    </source>
</evidence>
<dbReference type="InterPro" id="IPR052360">
    <property type="entry name" value="Transcr_Regulatory_Proteins"/>
</dbReference>
<evidence type="ECO:0008006" key="9">
    <source>
        <dbReference type="Google" id="ProtNLM"/>
    </source>
</evidence>
<sequence>KDILKSHRIWFRALEKLERTTILSKEDIITVNSLKANYYCNYIFTACAIYMNQIAFDQHLDSFKALINHARIVLDSMGSSSSSSPAANFTFEIGIILIRYLTASCCCCPVTRREAISLLERNLPREGLWDAQQHVAVAKRIIEIEESELDPVTGWPVERTRIWSTIIRGDMDGNGRFPVYFAVGLWGEGRGVPPLPPGMVLSGSPQGRMWKEWFVL</sequence>
<feature type="non-terminal residue" evidence="7">
    <location>
        <position position="1"/>
    </location>
</feature>
<evidence type="ECO:0000256" key="1">
    <source>
        <dbReference type="ARBA" id="ARBA00022723"/>
    </source>
</evidence>
<dbReference type="GO" id="GO:0046872">
    <property type="term" value="F:metal ion binding"/>
    <property type="evidence" value="ECO:0007669"/>
    <property type="project" value="UniProtKB-KW"/>
</dbReference>
<dbReference type="GO" id="GO:0003677">
    <property type="term" value="F:DNA binding"/>
    <property type="evidence" value="ECO:0007669"/>
    <property type="project" value="UniProtKB-KW"/>
</dbReference>